<gene>
    <name evidence="1" type="ORF">PACLA_8A058476</name>
</gene>
<protein>
    <submittedName>
        <fullName evidence="1">Tyrosine- kinase Fer isoform X1</fullName>
    </submittedName>
</protein>
<dbReference type="GO" id="GO:0005524">
    <property type="term" value="F:ATP binding"/>
    <property type="evidence" value="ECO:0007669"/>
    <property type="project" value="InterPro"/>
</dbReference>
<evidence type="ECO:0000313" key="2">
    <source>
        <dbReference type="Proteomes" id="UP001152795"/>
    </source>
</evidence>
<dbReference type="InterPro" id="IPR050122">
    <property type="entry name" value="RTK"/>
</dbReference>
<dbReference type="GO" id="GO:0043235">
    <property type="term" value="C:receptor complex"/>
    <property type="evidence" value="ECO:0007669"/>
    <property type="project" value="TreeGrafter"/>
</dbReference>
<dbReference type="InterPro" id="IPR011009">
    <property type="entry name" value="Kinase-like_dom_sf"/>
</dbReference>
<dbReference type="PRINTS" id="PR00109">
    <property type="entry name" value="TYRKINASE"/>
</dbReference>
<dbReference type="PROSITE" id="PS00109">
    <property type="entry name" value="PROTEIN_KINASE_TYR"/>
    <property type="match status" value="1"/>
</dbReference>
<dbReference type="InterPro" id="IPR008266">
    <property type="entry name" value="Tyr_kinase_AS"/>
</dbReference>
<dbReference type="PANTHER" id="PTHR24416:SF611">
    <property type="entry name" value="TYROSINE-PROTEIN KINASE TRANSMEMBRANE RECEPTOR ROR"/>
    <property type="match status" value="1"/>
</dbReference>
<comment type="caution">
    <text evidence="1">The sequence shown here is derived from an EMBL/GenBank/DDBJ whole genome shotgun (WGS) entry which is preliminary data.</text>
</comment>
<dbReference type="AlphaFoldDB" id="A0A7D9JMD7"/>
<accession>A0A7D9JMD7</accession>
<keyword evidence="1" id="KW-0418">Kinase</keyword>
<dbReference type="Proteomes" id="UP001152795">
    <property type="component" value="Unassembled WGS sequence"/>
</dbReference>
<dbReference type="PANTHER" id="PTHR24416">
    <property type="entry name" value="TYROSINE-PROTEIN KINASE RECEPTOR"/>
    <property type="match status" value="1"/>
</dbReference>
<proteinExistence type="predicted"/>
<dbReference type="OrthoDB" id="29302at2759"/>
<sequence>MRRVHPDHMIKAHDGRENGSNDLKDDDDEPEVSISESGEQTVADDNGEIATEIDPPIYLCIEKIKRVKTIKSLGLMLDETLSWNEQMNAITTKVNRAIIDQVLTGEQGCRGVFRGWIDNRSNPTKDPLVTTNLEKLCQRAVFVAPSYSFEPFVTDNCKGDEKSFIERLSIFHVSSTYKVKVLQIVLRSKLCMRQQQVSTYDVVMNGKKCLLKLHQHTREDVLKTDLLKSVPLRKEIEIVRVLNAAAEPCPYIVRLLGSSIEAPMHLIIERTPKNDLLTYLRGFVNAPETKEMFQFAVDVCKAMIYLGEQNLIHRDLCAKNCFVFMENGILLTKLGDFHLASLSYPGPKSPTGRQSSITRKVNDISNEFAVRWMAIEVFQFGEFRTASDVWSFGVLLSEIFTFGCKPYVNMPSGLSLERDEEVREFVSTLMSFGNKLVS</sequence>
<dbReference type="EMBL" id="CACRXK020018550">
    <property type="protein sequence ID" value="CAB4032617.1"/>
    <property type="molecule type" value="Genomic_DNA"/>
</dbReference>
<keyword evidence="1" id="KW-0808">Transferase</keyword>
<organism evidence="1 2">
    <name type="scientific">Paramuricea clavata</name>
    <name type="common">Red gorgonian</name>
    <name type="synonym">Violescent sea-whip</name>
    <dbReference type="NCBI Taxonomy" id="317549"/>
    <lineage>
        <taxon>Eukaryota</taxon>
        <taxon>Metazoa</taxon>
        <taxon>Cnidaria</taxon>
        <taxon>Anthozoa</taxon>
        <taxon>Octocorallia</taxon>
        <taxon>Malacalcyonacea</taxon>
        <taxon>Plexauridae</taxon>
        <taxon>Paramuricea</taxon>
    </lineage>
</organism>
<dbReference type="GO" id="GO:0004714">
    <property type="term" value="F:transmembrane receptor protein tyrosine kinase activity"/>
    <property type="evidence" value="ECO:0007669"/>
    <property type="project" value="TreeGrafter"/>
</dbReference>
<evidence type="ECO:0000313" key="1">
    <source>
        <dbReference type="EMBL" id="CAB4032617.1"/>
    </source>
</evidence>
<dbReference type="GO" id="GO:0005886">
    <property type="term" value="C:plasma membrane"/>
    <property type="evidence" value="ECO:0007669"/>
    <property type="project" value="TreeGrafter"/>
</dbReference>
<dbReference type="PROSITE" id="PS50011">
    <property type="entry name" value="PROTEIN_KINASE_DOM"/>
    <property type="match status" value="1"/>
</dbReference>
<name>A0A7D9JMD7_PARCT</name>
<reference evidence="1" key="1">
    <citation type="submission" date="2020-04" db="EMBL/GenBank/DDBJ databases">
        <authorList>
            <person name="Alioto T."/>
            <person name="Alioto T."/>
            <person name="Gomez Garrido J."/>
        </authorList>
    </citation>
    <scope>NUCLEOTIDE SEQUENCE</scope>
    <source>
        <strain evidence="1">A484AB</strain>
    </source>
</reference>
<dbReference type="InterPro" id="IPR001245">
    <property type="entry name" value="Ser-Thr/Tyr_kinase_cat_dom"/>
</dbReference>
<dbReference type="InterPro" id="IPR000719">
    <property type="entry name" value="Prot_kinase_dom"/>
</dbReference>
<dbReference type="Gene3D" id="1.10.510.10">
    <property type="entry name" value="Transferase(Phosphotransferase) domain 1"/>
    <property type="match status" value="1"/>
</dbReference>
<keyword evidence="2" id="KW-1185">Reference proteome</keyword>
<dbReference type="GO" id="GO:0007169">
    <property type="term" value="P:cell surface receptor protein tyrosine kinase signaling pathway"/>
    <property type="evidence" value="ECO:0007669"/>
    <property type="project" value="TreeGrafter"/>
</dbReference>
<dbReference type="Pfam" id="PF07714">
    <property type="entry name" value="PK_Tyr_Ser-Thr"/>
    <property type="match status" value="1"/>
</dbReference>
<dbReference type="SUPFAM" id="SSF56112">
    <property type="entry name" value="Protein kinase-like (PK-like)"/>
    <property type="match status" value="1"/>
</dbReference>